<organism evidence="1 2">
    <name type="scientific">Flavobacterium humi</name>
    <dbReference type="NCBI Taxonomy" id="2562683"/>
    <lineage>
        <taxon>Bacteria</taxon>
        <taxon>Pseudomonadati</taxon>
        <taxon>Bacteroidota</taxon>
        <taxon>Flavobacteriia</taxon>
        <taxon>Flavobacteriales</taxon>
        <taxon>Flavobacteriaceae</taxon>
        <taxon>Flavobacterium</taxon>
    </lineage>
</organism>
<dbReference type="EMBL" id="SRLH01000002">
    <property type="protein sequence ID" value="TGD59294.1"/>
    <property type="molecule type" value="Genomic_DNA"/>
</dbReference>
<dbReference type="AlphaFoldDB" id="A0A4Z0LBS3"/>
<protein>
    <submittedName>
        <fullName evidence="1">Sulfur reduction protein DsrE</fullName>
    </submittedName>
</protein>
<dbReference type="OrthoDB" id="9801500at2"/>
<dbReference type="Pfam" id="PF02635">
    <property type="entry name" value="DsrE"/>
    <property type="match status" value="1"/>
</dbReference>
<keyword evidence="2" id="KW-1185">Reference proteome</keyword>
<accession>A0A4Z0LBS3</accession>
<gene>
    <name evidence="1" type="ORF">E4635_05175</name>
</gene>
<dbReference type="Gene3D" id="3.40.1260.10">
    <property type="entry name" value="DsrEFH-like"/>
    <property type="match status" value="1"/>
</dbReference>
<dbReference type="SUPFAM" id="SSF75169">
    <property type="entry name" value="DsrEFH-like"/>
    <property type="match status" value="1"/>
</dbReference>
<dbReference type="InterPro" id="IPR003787">
    <property type="entry name" value="Sulphur_relay_DsrE/F-like"/>
</dbReference>
<proteinExistence type="predicted"/>
<reference evidence="1 2" key="1">
    <citation type="submission" date="2019-04" db="EMBL/GenBank/DDBJ databases">
        <title>Flavobacterium sp. strain DS2-A Genome sequencing and assembly.</title>
        <authorList>
            <person name="Kim I."/>
        </authorList>
    </citation>
    <scope>NUCLEOTIDE SEQUENCE [LARGE SCALE GENOMIC DNA]</scope>
    <source>
        <strain evidence="1 2">DS2-A</strain>
    </source>
</reference>
<sequence length="128" mass="14171">MGLFSVNSHSQCTEKPTSTNDPTAIGIVIYSNDVETIWNAIRFANFSKKQGDTVSIFLLGKGVELDNLIKTEKDLKEQANTFLDNGGIILGCGTCLQSRNNKDPKVCKFSSMGDLYELVRKNKIVMTF</sequence>
<dbReference type="Proteomes" id="UP000297407">
    <property type="component" value="Unassembled WGS sequence"/>
</dbReference>
<evidence type="ECO:0000313" key="2">
    <source>
        <dbReference type="Proteomes" id="UP000297407"/>
    </source>
</evidence>
<evidence type="ECO:0000313" key="1">
    <source>
        <dbReference type="EMBL" id="TGD59294.1"/>
    </source>
</evidence>
<name>A0A4Z0LBS3_9FLAO</name>
<dbReference type="InterPro" id="IPR027396">
    <property type="entry name" value="DsrEFH-like"/>
</dbReference>
<comment type="caution">
    <text evidence="1">The sequence shown here is derived from an EMBL/GenBank/DDBJ whole genome shotgun (WGS) entry which is preliminary data.</text>
</comment>